<keyword evidence="2" id="KW-0812">Transmembrane</keyword>
<evidence type="ECO:0000259" key="3">
    <source>
        <dbReference type="SMART" id="SM00331"/>
    </source>
</evidence>
<feature type="domain" description="PPM-type phosphatase" evidence="3">
    <location>
        <begin position="565"/>
        <end position="759"/>
    </location>
</feature>
<evidence type="ECO:0000313" key="4">
    <source>
        <dbReference type="EMBL" id="MEQ2520407.1"/>
    </source>
</evidence>
<sequence>MSVKTRQAPKLRPVLREMRIWPVVWQGAAALTAFCAARAPVFGQLLPLGLCVAAAMPPSYVVCAGTGAALGYILGLSAPGAAAYLGAVLAVVLLRLLGGAARYRDLPMAPLCAGGVCYCLLHAGLGVAAGGGLTAILAGAAEALLILGLGYFLTVFFAHPVRILQQSDPEARCAVYFALMGGLVCLAPLQPFGFSPAHAAGAFLTLAAAWKAGPGAAAVTATTAAVALCVTDGALHAGLALAAAGLAAGLLAPRGRGLTALTFCTAGFLGVWCAPDAQAGFRLMAELCAGALAFTLVPAAWLEPFAQGVEGTASRAACATLAGRLTAFAGALQAVGRTVQQVCEKLPPRQEHYADLCARVADRCCHDCERNTDCWVTRSADTYDCFNKLEPLVNSEQGVTAADIPSPLSTYCLAPARLAAALNREAIALATRRGQYSRSTATRAALCEQYGAMACALGDLAGQVVMEELPDRRKARRLEQLFEDLGLAPLDVSVAADSEGRLHAAVTLSRIEFDQNELCTLTREVSQLCRRRFARAVCTQNPGSTLLLFQERPRFAARFGVCSLPADGQVSADATQVLERVPGRAHAVLCDGMGTGKAAAVDGVLAARLAGQLLGAGFGQAEAARLVNVALALKSDDEAATTLDAVTIDLYTGAARLFKAGAVPSFLIHGNQTSVHGQTSVPIGILKKVLSSESELVLNAGDCLVLVSDGALAGGMAWMNSQLVMHSADTPQALADAVARAARNCCDRPDDITVMAIRLYEA</sequence>
<name>A0ABV1GEZ2_9FIRM</name>
<dbReference type="InterPro" id="IPR001932">
    <property type="entry name" value="PPM-type_phosphatase-like_dom"/>
</dbReference>
<keyword evidence="1" id="KW-0378">Hydrolase</keyword>
<feature type="transmembrane region" description="Helical" evidence="2">
    <location>
        <begin position="135"/>
        <end position="159"/>
    </location>
</feature>
<dbReference type="InterPro" id="IPR045768">
    <property type="entry name" value="SpoIIE_N"/>
</dbReference>
<feature type="transmembrane region" description="Helical" evidence="2">
    <location>
        <begin position="106"/>
        <end position="129"/>
    </location>
</feature>
<accession>A0ABV1GEZ2</accession>
<dbReference type="Pfam" id="PF19732">
    <property type="entry name" value="SpoIIE_N"/>
    <property type="match status" value="1"/>
</dbReference>
<evidence type="ECO:0000313" key="5">
    <source>
        <dbReference type="Proteomes" id="UP001477672"/>
    </source>
</evidence>
<dbReference type="Gene3D" id="3.60.40.10">
    <property type="entry name" value="PPM-type phosphatase domain"/>
    <property type="match status" value="1"/>
</dbReference>
<evidence type="ECO:0000256" key="1">
    <source>
        <dbReference type="ARBA" id="ARBA00022801"/>
    </source>
</evidence>
<dbReference type="Proteomes" id="UP001477672">
    <property type="component" value="Unassembled WGS sequence"/>
</dbReference>
<organism evidence="4 5">
    <name type="scientific">Ruthenibacterium intestinale</name>
    <dbReference type="NCBI Taxonomy" id="3133163"/>
    <lineage>
        <taxon>Bacteria</taxon>
        <taxon>Bacillati</taxon>
        <taxon>Bacillota</taxon>
        <taxon>Clostridia</taxon>
        <taxon>Eubacteriales</taxon>
        <taxon>Oscillospiraceae</taxon>
        <taxon>Ruthenibacterium</taxon>
    </lineage>
</organism>
<keyword evidence="2" id="KW-0472">Membrane</keyword>
<dbReference type="RefSeq" id="WP_349215943.1">
    <property type="nucleotide sequence ID" value="NZ_JBBMFA010000090.1"/>
</dbReference>
<feature type="transmembrane region" description="Helical" evidence="2">
    <location>
        <begin position="69"/>
        <end position="94"/>
    </location>
</feature>
<reference evidence="4 5" key="1">
    <citation type="submission" date="2024-03" db="EMBL/GenBank/DDBJ databases">
        <title>Human intestinal bacterial collection.</title>
        <authorList>
            <person name="Pauvert C."/>
            <person name="Hitch T.C.A."/>
            <person name="Clavel T."/>
        </authorList>
    </citation>
    <scope>NUCLEOTIDE SEQUENCE [LARGE SCALE GENOMIC DNA]</scope>
    <source>
        <strain evidence="4 5">CLA-JM-H11</strain>
    </source>
</reference>
<keyword evidence="5" id="KW-1185">Reference proteome</keyword>
<dbReference type="InterPro" id="IPR036457">
    <property type="entry name" value="PPM-type-like_dom_sf"/>
</dbReference>
<dbReference type="PANTHER" id="PTHR43156">
    <property type="entry name" value="STAGE II SPORULATION PROTEIN E-RELATED"/>
    <property type="match status" value="1"/>
</dbReference>
<comment type="caution">
    <text evidence="4">The sequence shown here is derived from an EMBL/GenBank/DDBJ whole genome shotgun (WGS) entry which is preliminary data.</text>
</comment>
<dbReference type="PANTHER" id="PTHR43156:SF2">
    <property type="entry name" value="STAGE II SPORULATION PROTEIN E"/>
    <property type="match status" value="1"/>
</dbReference>
<dbReference type="SUPFAM" id="SSF81606">
    <property type="entry name" value="PP2C-like"/>
    <property type="match status" value="1"/>
</dbReference>
<gene>
    <name evidence="4" type="ORF">WMO24_08180</name>
</gene>
<feature type="transmembrane region" description="Helical" evidence="2">
    <location>
        <begin position="171"/>
        <end position="189"/>
    </location>
</feature>
<proteinExistence type="predicted"/>
<dbReference type="Pfam" id="PF07228">
    <property type="entry name" value="SpoIIE"/>
    <property type="match status" value="1"/>
</dbReference>
<keyword evidence="2" id="KW-1133">Transmembrane helix</keyword>
<dbReference type="SMART" id="SM00331">
    <property type="entry name" value="PP2C_SIG"/>
    <property type="match status" value="1"/>
</dbReference>
<dbReference type="EMBL" id="JBBMFA010000090">
    <property type="protein sequence ID" value="MEQ2520407.1"/>
    <property type="molecule type" value="Genomic_DNA"/>
</dbReference>
<dbReference type="InterPro" id="IPR052016">
    <property type="entry name" value="Bact_Sigma-Reg"/>
</dbReference>
<feature type="transmembrane region" description="Helical" evidence="2">
    <location>
        <begin position="225"/>
        <end position="251"/>
    </location>
</feature>
<protein>
    <submittedName>
        <fullName evidence="4">SpoIIE family protein phosphatase</fullName>
    </submittedName>
</protein>
<evidence type="ECO:0000256" key="2">
    <source>
        <dbReference type="SAM" id="Phobius"/>
    </source>
</evidence>